<feature type="transmembrane region" description="Helical" evidence="7">
    <location>
        <begin position="453"/>
        <end position="475"/>
    </location>
</feature>
<protein>
    <submittedName>
        <fullName evidence="8">Lipopolysaccharide biosynthesis protein</fullName>
    </submittedName>
</protein>
<reference evidence="8 9" key="1">
    <citation type="journal article" date="2019" name="Environ. Microbiol.">
        <title>Species interactions and distinct microbial communities in high Arctic permafrost affected cryosols are associated with the CH4 and CO2 gas fluxes.</title>
        <authorList>
            <person name="Altshuler I."/>
            <person name="Hamel J."/>
            <person name="Turney S."/>
            <person name="Magnuson E."/>
            <person name="Levesque R."/>
            <person name="Greer C."/>
            <person name="Whyte L.G."/>
        </authorList>
    </citation>
    <scope>NUCLEOTIDE SEQUENCE [LARGE SCALE GENOMIC DNA]</scope>
    <source>
        <strain evidence="8 9">S5.1</strain>
    </source>
</reference>
<dbReference type="PANTHER" id="PTHR30250:SF10">
    <property type="entry name" value="LIPOPOLYSACCHARIDE BIOSYNTHESIS PROTEIN WZXC"/>
    <property type="match status" value="1"/>
</dbReference>
<keyword evidence="9" id="KW-1185">Reference proteome</keyword>
<organism evidence="8 9">
    <name type="scientific">Sphingomonas oligophenolica</name>
    <dbReference type="NCBI Taxonomy" id="301154"/>
    <lineage>
        <taxon>Bacteria</taxon>
        <taxon>Pseudomonadati</taxon>
        <taxon>Pseudomonadota</taxon>
        <taxon>Alphaproteobacteria</taxon>
        <taxon>Sphingomonadales</taxon>
        <taxon>Sphingomonadaceae</taxon>
        <taxon>Sphingomonas</taxon>
    </lineage>
</organism>
<comment type="similarity">
    <text evidence="2">Belongs to the polysaccharide synthase family.</text>
</comment>
<keyword evidence="5 7" id="KW-1133">Transmembrane helix</keyword>
<comment type="subcellular location">
    <subcellularLocation>
        <location evidence="1">Cell membrane</location>
        <topology evidence="1">Multi-pass membrane protein</topology>
    </subcellularLocation>
</comment>
<evidence type="ECO:0000256" key="3">
    <source>
        <dbReference type="ARBA" id="ARBA00022475"/>
    </source>
</evidence>
<keyword evidence="3" id="KW-1003">Cell membrane</keyword>
<evidence type="ECO:0000256" key="6">
    <source>
        <dbReference type="ARBA" id="ARBA00023136"/>
    </source>
</evidence>
<feature type="transmembrane region" description="Helical" evidence="7">
    <location>
        <begin position="159"/>
        <end position="176"/>
    </location>
</feature>
<proteinExistence type="inferred from homology"/>
<feature type="transmembrane region" description="Helical" evidence="7">
    <location>
        <begin position="300"/>
        <end position="318"/>
    </location>
</feature>
<feature type="transmembrane region" description="Helical" evidence="7">
    <location>
        <begin position="28"/>
        <end position="47"/>
    </location>
</feature>
<dbReference type="CDD" id="cd13127">
    <property type="entry name" value="MATE_tuaB_like"/>
    <property type="match status" value="1"/>
</dbReference>
<dbReference type="GO" id="GO:0005886">
    <property type="term" value="C:plasma membrane"/>
    <property type="evidence" value="ECO:0007669"/>
    <property type="project" value="UniProtKB-SubCell"/>
</dbReference>
<sequence length="498" mass="53292">MQATADRLDPEPEPLFAQARGAIIWRSGAQIVGQLITWAATFLVIRILDPEDYGLFAMTQVVLAFLNMLNGAGLTRGLIQQRVADERSIRQLYGMLIVLNFSLGALQFALAPLAAAYFRQPIVADLLRVQAFLYFTTPFVAFPYALLARSIDFKHQARVYLASSVAGALTALAGAYGGLGVWALVAAPIALFTTRAVGMTVASRHRYRPLFDFRGAGTLAKFGAMMATGQLFWLLQSQADVFVGGRAFDPETLGLYTTGLFLTQIIVSKFVPAINDVVFSIYARMQDDLAGVALGFLRSARMVMLIAMPFYIGLAAVAEPLVATVLGPKWLAAAPLVRLLALAMPAMTMQVLFSPVCDALGRPGIGLRTGIIGAVIMPVSFVIGIYWGVTGLAASWLVGYPLYLAITAALALPVIGVSARMLIGAIMPVLIAALAMGLAVVTVNGWLPVQAPQVRVAILVALGVAVYLGWLGVFYRSILREAIDLARGRQRVPVTSAA</sequence>
<dbReference type="InterPro" id="IPR050833">
    <property type="entry name" value="Poly_Biosynth_Transport"/>
</dbReference>
<keyword evidence="4 7" id="KW-0812">Transmembrane</keyword>
<feature type="transmembrane region" description="Helical" evidence="7">
    <location>
        <begin position="129"/>
        <end position="147"/>
    </location>
</feature>
<evidence type="ECO:0000256" key="4">
    <source>
        <dbReference type="ARBA" id="ARBA00022692"/>
    </source>
</evidence>
<dbReference type="Pfam" id="PF13440">
    <property type="entry name" value="Polysacc_synt_3"/>
    <property type="match status" value="1"/>
</dbReference>
<feature type="transmembrane region" description="Helical" evidence="7">
    <location>
        <begin position="330"/>
        <end position="353"/>
    </location>
</feature>
<dbReference type="EMBL" id="RCZK01000014">
    <property type="protein sequence ID" value="TPG09673.1"/>
    <property type="molecule type" value="Genomic_DNA"/>
</dbReference>
<evidence type="ECO:0000256" key="5">
    <source>
        <dbReference type="ARBA" id="ARBA00022989"/>
    </source>
</evidence>
<feature type="transmembrane region" description="Helical" evidence="7">
    <location>
        <begin position="53"/>
        <end position="72"/>
    </location>
</feature>
<feature type="transmembrane region" description="Helical" evidence="7">
    <location>
        <begin position="393"/>
        <end position="415"/>
    </location>
</feature>
<name>A0A502C9Z8_9SPHN</name>
<keyword evidence="6 7" id="KW-0472">Membrane</keyword>
<feature type="transmembrane region" description="Helical" evidence="7">
    <location>
        <begin position="422"/>
        <end position="447"/>
    </location>
</feature>
<dbReference type="OrthoDB" id="7605542at2"/>
<evidence type="ECO:0000256" key="2">
    <source>
        <dbReference type="ARBA" id="ARBA00007430"/>
    </source>
</evidence>
<evidence type="ECO:0000256" key="1">
    <source>
        <dbReference type="ARBA" id="ARBA00004651"/>
    </source>
</evidence>
<dbReference type="Proteomes" id="UP000318413">
    <property type="component" value="Unassembled WGS sequence"/>
</dbReference>
<gene>
    <name evidence="8" type="ORF">EAH84_13815</name>
</gene>
<feature type="transmembrane region" description="Helical" evidence="7">
    <location>
        <begin position="92"/>
        <end position="117"/>
    </location>
</feature>
<dbReference type="PANTHER" id="PTHR30250">
    <property type="entry name" value="PST FAMILY PREDICTED COLANIC ACID TRANSPORTER"/>
    <property type="match status" value="1"/>
</dbReference>
<feature type="transmembrane region" description="Helical" evidence="7">
    <location>
        <begin position="365"/>
        <end position="387"/>
    </location>
</feature>
<evidence type="ECO:0000313" key="8">
    <source>
        <dbReference type="EMBL" id="TPG09673.1"/>
    </source>
</evidence>
<evidence type="ECO:0000256" key="7">
    <source>
        <dbReference type="SAM" id="Phobius"/>
    </source>
</evidence>
<comment type="caution">
    <text evidence="8">The sequence shown here is derived from an EMBL/GenBank/DDBJ whole genome shotgun (WGS) entry which is preliminary data.</text>
</comment>
<accession>A0A502C9Z8</accession>
<feature type="transmembrane region" description="Helical" evidence="7">
    <location>
        <begin position="255"/>
        <end position="279"/>
    </location>
</feature>
<evidence type="ECO:0000313" key="9">
    <source>
        <dbReference type="Proteomes" id="UP000318413"/>
    </source>
</evidence>
<dbReference type="AlphaFoldDB" id="A0A502C9Z8"/>